<comment type="caution">
    <text evidence="11">The sequence shown here is derived from an EMBL/GenBank/DDBJ whole genome shotgun (WGS) entry which is preliminary data.</text>
</comment>
<evidence type="ECO:0000256" key="2">
    <source>
        <dbReference type="ARBA" id="ARBA00022516"/>
    </source>
</evidence>
<dbReference type="AlphaFoldDB" id="A0A8H9YS49"/>
<dbReference type="GO" id="GO:0032049">
    <property type="term" value="P:cardiolipin biosynthetic process"/>
    <property type="evidence" value="ECO:0007669"/>
    <property type="project" value="InterPro"/>
</dbReference>
<keyword evidence="8 9" id="KW-1208">Phospholipid metabolism</keyword>
<dbReference type="PANTHER" id="PTHR21248:SF23">
    <property type="entry name" value="CARDIOLIPIN SYNTHASE B"/>
    <property type="match status" value="1"/>
</dbReference>
<dbReference type="EC" id="2.7.8.-" evidence="9"/>
<keyword evidence="2 9" id="KW-0444">Lipid biosynthesis</keyword>
<evidence type="ECO:0000256" key="4">
    <source>
        <dbReference type="ARBA" id="ARBA00022737"/>
    </source>
</evidence>
<feature type="active site" evidence="9">
    <location>
        <position position="113"/>
    </location>
</feature>
<comment type="function">
    <text evidence="9">Catalyzes the phosphatidyl group transfer from one phosphatidylglycerol molecule to another to form cardiolipin (CL) (diphosphatidylglycerol) and glycerol.</text>
</comment>
<feature type="domain" description="PLD phosphodiesterase" evidence="10">
    <location>
        <begin position="285"/>
        <end position="312"/>
    </location>
</feature>
<dbReference type="PANTHER" id="PTHR21248">
    <property type="entry name" value="CARDIOLIPIN SYNTHASE"/>
    <property type="match status" value="1"/>
</dbReference>
<dbReference type="CDD" id="cd09110">
    <property type="entry name" value="PLDc_CLS_1"/>
    <property type="match status" value="1"/>
</dbReference>
<keyword evidence="4" id="KW-0677">Repeat</keyword>
<dbReference type="NCBIfam" id="NF008427">
    <property type="entry name" value="PRK11263.1"/>
    <property type="match status" value="1"/>
</dbReference>
<feature type="domain" description="PLD phosphodiesterase" evidence="10">
    <location>
        <begin position="108"/>
        <end position="135"/>
    </location>
</feature>
<dbReference type="EMBL" id="JABWQF010000011">
    <property type="protein sequence ID" value="MBC3293588.1"/>
    <property type="molecule type" value="Genomic_DNA"/>
</dbReference>
<evidence type="ECO:0000256" key="8">
    <source>
        <dbReference type="ARBA" id="ARBA00023264"/>
    </source>
</evidence>
<name>A0A8H9YS49_9PSED</name>
<dbReference type="SUPFAM" id="SSF56024">
    <property type="entry name" value="Phospholipase D/nuclease"/>
    <property type="match status" value="2"/>
</dbReference>
<gene>
    <name evidence="9 11" type="primary">clsB</name>
    <name evidence="11" type="ORF">HU722_18865</name>
</gene>
<evidence type="ECO:0000256" key="7">
    <source>
        <dbReference type="ARBA" id="ARBA00023209"/>
    </source>
</evidence>
<dbReference type="CDD" id="cd09159">
    <property type="entry name" value="PLDc_ybhO_like_2"/>
    <property type="match status" value="1"/>
</dbReference>
<comment type="subcellular location">
    <subcellularLocation>
        <location evidence="9">Cell membrane</location>
        <topology evidence="9">Peripheral membrane protein</topology>
    </subcellularLocation>
</comment>
<keyword evidence="1 9" id="KW-1003">Cell membrane</keyword>
<keyword evidence="5 9" id="KW-0443">Lipid metabolism</keyword>
<dbReference type="InterPro" id="IPR030872">
    <property type="entry name" value="Cardiolipin_synth_ClsB"/>
</dbReference>
<evidence type="ECO:0000256" key="1">
    <source>
        <dbReference type="ARBA" id="ARBA00022475"/>
    </source>
</evidence>
<organism evidence="11">
    <name type="scientific">Pseudomonas tritici</name>
    <dbReference type="NCBI Taxonomy" id="2745518"/>
    <lineage>
        <taxon>Bacteria</taxon>
        <taxon>Pseudomonadati</taxon>
        <taxon>Pseudomonadota</taxon>
        <taxon>Gammaproteobacteria</taxon>
        <taxon>Pseudomonadales</taxon>
        <taxon>Pseudomonadaceae</taxon>
        <taxon>Pseudomonas</taxon>
    </lineage>
</organism>
<evidence type="ECO:0000259" key="10">
    <source>
        <dbReference type="PROSITE" id="PS50035"/>
    </source>
</evidence>
<feature type="active site" evidence="9">
    <location>
        <position position="115"/>
    </location>
</feature>
<evidence type="ECO:0000256" key="5">
    <source>
        <dbReference type="ARBA" id="ARBA00023098"/>
    </source>
</evidence>
<feature type="active site" evidence="9">
    <location>
        <position position="292"/>
    </location>
</feature>
<dbReference type="SMART" id="SM00155">
    <property type="entry name" value="PLDc"/>
    <property type="match status" value="2"/>
</dbReference>
<accession>A0A8H9YS49</accession>
<keyword evidence="6 9" id="KW-0472">Membrane</keyword>
<proteinExistence type="inferred from homology"/>
<evidence type="ECO:0000256" key="3">
    <source>
        <dbReference type="ARBA" id="ARBA00022679"/>
    </source>
</evidence>
<comment type="similarity">
    <text evidence="9">Belongs to the phospholipase D family. Cardiolipin synthase subfamily. ClsB sub-subfamily.</text>
</comment>
<dbReference type="FunFam" id="3.30.870.10:FF:000015">
    <property type="entry name" value="Cardiolipin synthase B"/>
    <property type="match status" value="1"/>
</dbReference>
<evidence type="ECO:0000313" key="11">
    <source>
        <dbReference type="EMBL" id="MBC3293588.1"/>
    </source>
</evidence>
<dbReference type="Pfam" id="PF13091">
    <property type="entry name" value="PLDc_2"/>
    <property type="match status" value="2"/>
</dbReference>
<dbReference type="FunFam" id="3.30.870.10:FF:000016">
    <property type="entry name" value="Cardiolipin synthase B"/>
    <property type="match status" value="1"/>
</dbReference>
<dbReference type="PROSITE" id="PS50035">
    <property type="entry name" value="PLD"/>
    <property type="match status" value="2"/>
</dbReference>
<protein>
    <recommendedName>
        <fullName evidence="9">Cardiolipin synthase B</fullName>
        <shortName evidence="9">CL synthase</shortName>
        <ecNumber evidence="9">2.7.8.-</ecNumber>
    </recommendedName>
</protein>
<dbReference type="GO" id="GO:0005886">
    <property type="term" value="C:plasma membrane"/>
    <property type="evidence" value="ECO:0007669"/>
    <property type="project" value="UniProtKB-SubCell"/>
</dbReference>
<keyword evidence="7 9" id="KW-0594">Phospholipid biosynthesis</keyword>
<comment type="catalytic activity">
    <reaction evidence="9">
        <text>2 a 1,2-diacyl-sn-glycero-3-phospho-(1'-sn-glycerol) = a cardiolipin + glycerol</text>
        <dbReference type="Rhea" id="RHEA:31451"/>
        <dbReference type="ChEBI" id="CHEBI:17754"/>
        <dbReference type="ChEBI" id="CHEBI:62237"/>
        <dbReference type="ChEBI" id="CHEBI:64716"/>
    </reaction>
</comment>
<reference evidence="11" key="1">
    <citation type="journal article" date="2020" name="Microorganisms">
        <title>Reliable Identification of Environmental Pseudomonas Isolates Using the rpoD Gene.</title>
        <authorList>
            <consortium name="The Broad Institute Genome Sequencing Platform"/>
            <person name="Girard L."/>
            <person name="Lood C."/>
            <person name="Rokni-Zadeh H."/>
            <person name="van Noort V."/>
            <person name="Lavigne R."/>
            <person name="De Mot R."/>
        </authorList>
    </citation>
    <scope>NUCLEOTIDE SEQUENCE [LARGE SCALE GENOMIC DNA]</scope>
    <source>
        <strain evidence="11">SWRI145</strain>
    </source>
</reference>
<dbReference type="InterPro" id="IPR001736">
    <property type="entry name" value="PLipase_D/transphosphatidylase"/>
</dbReference>
<evidence type="ECO:0000256" key="6">
    <source>
        <dbReference type="ARBA" id="ARBA00023136"/>
    </source>
</evidence>
<feature type="active site" evidence="9">
    <location>
        <position position="297"/>
    </location>
</feature>
<dbReference type="InterPro" id="IPR025202">
    <property type="entry name" value="PLD-like_dom"/>
</dbReference>
<dbReference type="Gene3D" id="3.30.870.10">
    <property type="entry name" value="Endonuclease Chain A"/>
    <property type="match status" value="2"/>
</dbReference>
<evidence type="ECO:0000256" key="9">
    <source>
        <dbReference type="HAMAP-Rule" id="MF_01917"/>
    </source>
</evidence>
<dbReference type="HAMAP" id="MF_01917">
    <property type="entry name" value="Cardiolipin_synth_ClsB"/>
    <property type="match status" value="1"/>
</dbReference>
<keyword evidence="3 9" id="KW-0808">Transferase</keyword>
<feature type="active site" evidence="9">
    <location>
        <position position="290"/>
    </location>
</feature>
<feature type="active site" evidence="9">
    <location>
        <position position="120"/>
    </location>
</feature>
<dbReference type="GO" id="GO:0008808">
    <property type="term" value="F:cardiolipin synthase activity"/>
    <property type="evidence" value="ECO:0007669"/>
    <property type="project" value="InterPro"/>
</dbReference>
<sequence length="413" mass="47647">MKCSWREGNRITLLENGDEYYPAVYAAFDKAQHRVILETFIWFEDGVGRQLHEAVLRAAQRGVKVEVLLDGYGSPDLSDEFVNELTSAGVVFRYYDPRPPLLGMRTNVFRRMHRKIVVVDDTVAFVGGINYSDEHMSDYGPEAKQDYAIRVEGPVVLDILQFELENLPGESVTRRWWRRRHRPEENRQPGEAQALFIWRDNEEHRDDIERHYLKMLANAKREVIIANAYFFPGYRLLHAMRNAARRGVRVKLIVQGEPDMPIVTVGARLLYDYLVKGGVQIYEYRRRPLHGKVALMDDHWATVGSSNLDPLSLSLNLEANLIIHDREFNQTLRDNLTGIIARDCVRVDDSMVPKRTWWNLTKSVVVFHFLRHFPALVGWLPAHTPKLAQVPAPVQPAMETQDRVEAENTGVKP</sequence>